<proteinExistence type="predicted"/>
<dbReference type="EMBL" id="QTSX02000728">
    <property type="protein sequence ID" value="KAJ9086209.1"/>
    <property type="molecule type" value="Genomic_DNA"/>
</dbReference>
<keyword evidence="2" id="KW-1185">Reference proteome</keyword>
<organism evidence="1 2">
    <name type="scientific">Entomophthora muscae</name>
    <dbReference type="NCBI Taxonomy" id="34485"/>
    <lineage>
        <taxon>Eukaryota</taxon>
        <taxon>Fungi</taxon>
        <taxon>Fungi incertae sedis</taxon>
        <taxon>Zoopagomycota</taxon>
        <taxon>Entomophthoromycotina</taxon>
        <taxon>Entomophthoromycetes</taxon>
        <taxon>Entomophthorales</taxon>
        <taxon>Entomophthoraceae</taxon>
        <taxon>Entomophthora</taxon>
    </lineage>
</organism>
<dbReference type="Proteomes" id="UP001165960">
    <property type="component" value="Unassembled WGS sequence"/>
</dbReference>
<gene>
    <name evidence="1" type="ORF">DSO57_1006410</name>
</gene>
<evidence type="ECO:0000313" key="2">
    <source>
        <dbReference type="Proteomes" id="UP001165960"/>
    </source>
</evidence>
<reference evidence="1" key="1">
    <citation type="submission" date="2022-04" db="EMBL/GenBank/DDBJ databases">
        <title>Genome of the entomopathogenic fungus Entomophthora muscae.</title>
        <authorList>
            <person name="Elya C."/>
            <person name="Lovett B.R."/>
            <person name="Lee E."/>
            <person name="Macias A.M."/>
            <person name="Hajek A.E."/>
            <person name="De Bivort B.L."/>
            <person name="Kasson M.T."/>
            <person name="De Fine Licht H.H."/>
            <person name="Stajich J.E."/>
        </authorList>
    </citation>
    <scope>NUCLEOTIDE SEQUENCE</scope>
    <source>
        <strain evidence="1">Berkeley</strain>
    </source>
</reference>
<evidence type="ECO:0000313" key="1">
    <source>
        <dbReference type="EMBL" id="KAJ9086209.1"/>
    </source>
</evidence>
<name>A0ACC2UH20_9FUNG</name>
<protein>
    <submittedName>
        <fullName evidence="1">Uncharacterized protein</fullName>
    </submittedName>
</protein>
<accession>A0ACC2UH20</accession>
<sequence>MLFNISLLPLLLVVGKNLQRQVIDGVDYYLDREVIQKNPSDHREYQGLWLNNQMKVLLISDPKERYAAVSLQIPKGGLNDPDNVPGLAHLIEHMLYQGGKKYPRRHLREVLNTNDGNGDAYTFHEYATYFYNLGNWALEESLDSFVNRFVEPVFNKTIAFGEASAVNYEHQWRREKIPHDFHQYLLAKETSKKRPYFVLGNYDTLITKPKKQGLDISQLLSTFHQKHYSSNIMNLVVIGKESIKDLAKLVVPRFSKIPNHNLQPRSNKMPYYGRKISHDFMINYGDRPKMMKIDFYFSFPNMHILRPYLEYIISLFALAGNGSFIEIMASRNLAEKTKTESDFGKDFAYFTVINSISNSINPSKEEVLKVVFAYIDAIRTQRVDHKRFQAYIEKTSTASLTLLTRDVAQSLSIKLQESPGFEDILGYPKENPKASEDLLKKAIDLFTTNNFAFYNFKPYNGSYTPDPWFGLNYSLSKFNRTFLKALSLSKAEDYKITIPEDKSTTAKASRNDSKSESKVVVLKNNYVGHVKSFTVDSSVGSYFELELDFQYNTAPKLLPCLDLLEKLLDDLLVKTTDPCDNQTSKQSIQIQKQSIFLVLENQTDFQNLVTSFAKSAMNYNLTLESFKALKDEVVIYFSTRPRSNYTSTQDMVNAQLNTFNRDNVLRAKAASGTTFQEFKAFMDSFHKTLRFNVIGSSRTSGKVLTQIKTQLESIFRLNPCNTKYLKNKYRPLPINGNFVRVEKEPQEISLTTVYLHLYDSNEVEEAAMTLATAALFNRRYAYQLRTIEHLAYRLFAYRLKIGSSGGMILTIESDQPGVYLESRIEAFLEQFAGQVKGISNKSLNKTLAGLVNVQKGFLANAKPNPSNSWKVIQETIATREQRKLNYIPS</sequence>
<comment type="caution">
    <text evidence="1">The sequence shown here is derived from an EMBL/GenBank/DDBJ whole genome shotgun (WGS) entry which is preliminary data.</text>
</comment>